<keyword evidence="11" id="KW-1185">Reference proteome</keyword>
<dbReference type="InterPro" id="IPR009030">
    <property type="entry name" value="Growth_fac_rcpt_cys_sf"/>
</dbReference>
<dbReference type="PROSITE" id="PS50022">
    <property type="entry name" value="FA58C_3"/>
    <property type="match status" value="1"/>
</dbReference>
<dbReference type="EMBL" id="MU825411">
    <property type="protein sequence ID" value="KAJ7390770.1"/>
    <property type="molecule type" value="Genomic_DNA"/>
</dbReference>
<dbReference type="Pfam" id="PF00754">
    <property type="entry name" value="F5_F8_type_C"/>
    <property type="match status" value="1"/>
</dbReference>
<dbReference type="CDD" id="cd00057">
    <property type="entry name" value="FA58C"/>
    <property type="match status" value="1"/>
</dbReference>
<dbReference type="SUPFAM" id="SSF63825">
    <property type="entry name" value="YWTD domain"/>
    <property type="match status" value="1"/>
</dbReference>
<evidence type="ECO:0000256" key="3">
    <source>
        <dbReference type="ARBA" id="ARBA00022737"/>
    </source>
</evidence>
<dbReference type="OrthoDB" id="5945312at2759"/>
<dbReference type="SMART" id="SM00181">
    <property type="entry name" value="EGF"/>
    <property type="match status" value="8"/>
</dbReference>
<sequence length="765" mass="84051">MNNNKADNLLLCPIQVSYSADGTCAGVRCHPDATCKQDTPLGPVCVCNTGYQGDGRKCTDVDECATDDDDQPCHVEADCVNTVGSFNCSCKLGFEGDGFLCKPDGTCRGIVCAVDADCVTSSSGDQICECKSGFSGDGRYCRDIDECAQLTHKCHRKSTCVNRPGTYLCRCKPGYFGNGFNCSSDGTCEGVVCDFNADCVTLNNSADPEKECQCKPGYAGEGVICNDINECLDKSVCPDKADCFNLDGSFMCHCLPGYKMVGKSCRKDCNLCQNGGSCTENNTCLCPPGFSGSRCQWHGEASLIFSKGNSIQRMSLPPRPNNIGVIYQRAGAVHVGVDYDCVESRVYWTEVTKGVIVRARYDGSDMEVIVNSGEIASPEGIAVDWLGRNIYWTDSWLDAIEVAKLNGSHRRTLISSDLVDPRAIIVDPPNGKMYWADWSRNRPKIEVANMDGTDRRVLVTSPLSLPNGLTLVHSTNELCYSDAGMWAISCVNLGDLSMRKAYHPAPYPFGITSFNRTLFWTDWKLGRIQRMGMNSKIPDKPLRSFVGSSGKIFDIKAVQPCGRTAAAVKNPCAAKNGGCLGLCLLKSKSYSCSCPDGLHLVRTVNGTKCQEKCNGALGMESGFIMDQQLSAHSAWNDNRARYGASRARLYQNEWPQGWSAQKNDPSPWLQIDLLLDRTVTAVATQGYGNKKEKEWVKTYVLMTSRDGERWNAYREGGRKRIFIGNVDTGSVVRNELKMPLRTRWLRIVPRSWNNNVGMRVELYGC</sequence>
<dbReference type="CDD" id="cd00054">
    <property type="entry name" value="EGF_CA"/>
    <property type="match status" value="3"/>
</dbReference>
<dbReference type="Pfam" id="PF12661">
    <property type="entry name" value="hEGF"/>
    <property type="match status" value="1"/>
</dbReference>
<evidence type="ECO:0000256" key="4">
    <source>
        <dbReference type="ARBA" id="ARBA00023157"/>
    </source>
</evidence>
<comment type="caution">
    <text evidence="6">Lacks conserved residue(s) required for the propagation of feature annotation.</text>
</comment>
<dbReference type="SMART" id="SM00135">
    <property type="entry name" value="LY"/>
    <property type="match status" value="5"/>
</dbReference>
<dbReference type="InterPro" id="IPR049883">
    <property type="entry name" value="NOTCH1_EGF-like"/>
</dbReference>
<keyword evidence="1 6" id="KW-0245">EGF-like domain</keyword>
<dbReference type="Pfam" id="PF00058">
    <property type="entry name" value="Ldl_recept_b"/>
    <property type="match status" value="3"/>
</dbReference>
<evidence type="ECO:0000256" key="6">
    <source>
        <dbReference type="PROSITE-ProRule" id="PRU00076"/>
    </source>
</evidence>
<reference evidence="10" key="1">
    <citation type="submission" date="2023-01" db="EMBL/GenBank/DDBJ databases">
        <title>Genome assembly of the deep-sea coral Lophelia pertusa.</title>
        <authorList>
            <person name="Herrera S."/>
            <person name="Cordes E."/>
        </authorList>
    </citation>
    <scope>NUCLEOTIDE SEQUENCE</scope>
    <source>
        <strain evidence="10">USNM1676648</strain>
        <tissue evidence="10">Polyp</tissue>
    </source>
</reference>
<evidence type="ECO:0000259" key="9">
    <source>
        <dbReference type="PROSITE" id="PS50026"/>
    </source>
</evidence>
<dbReference type="InterPro" id="IPR013032">
    <property type="entry name" value="EGF-like_CS"/>
</dbReference>
<feature type="domain" description="EGF-like" evidence="9">
    <location>
        <begin position="227"/>
        <end position="266"/>
    </location>
</feature>
<keyword evidence="3" id="KW-0677">Repeat</keyword>
<keyword evidence="4 6" id="KW-1015">Disulfide bond</keyword>
<dbReference type="Proteomes" id="UP001163046">
    <property type="component" value="Unassembled WGS sequence"/>
</dbReference>
<dbReference type="SUPFAM" id="SSF49785">
    <property type="entry name" value="Galactose-binding domain-like"/>
    <property type="match status" value="1"/>
</dbReference>
<evidence type="ECO:0000313" key="10">
    <source>
        <dbReference type="EMBL" id="KAJ7390770.1"/>
    </source>
</evidence>
<gene>
    <name evidence="10" type="ORF">OS493_022328</name>
</gene>
<proteinExistence type="predicted"/>
<dbReference type="GO" id="GO:0060070">
    <property type="term" value="P:canonical Wnt signaling pathway"/>
    <property type="evidence" value="ECO:0007669"/>
    <property type="project" value="TreeGrafter"/>
</dbReference>
<dbReference type="PROSITE" id="PS00010">
    <property type="entry name" value="ASX_HYDROXYL"/>
    <property type="match status" value="3"/>
</dbReference>
<dbReference type="InterPro" id="IPR001881">
    <property type="entry name" value="EGF-like_Ca-bd_dom"/>
</dbReference>
<dbReference type="PROSITE" id="PS01286">
    <property type="entry name" value="FA58C_2"/>
    <property type="match status" value="1"/>
</dbReference>
<feature type="domain" description="EGF-like" evidence="9">
    <location>
        <begin position="103"/>
        <end position="142"/>
    </location>
</feature>
<evidence type="ECO:0000256" key="1">
    <source>
        <dbReference type="ARBA" id="ARBA00022536"/>
    </source>
</evidence>
<dbReference type="PROSITE" id="PS01186">
    <property type="entry name" value="EGF_2"/>
    <property type="match status" value="6"/>
</dbReference>
<dbReference type="GO" id="GO:0005509">
    <property type="term" value="F:calcium ion binding"/>
    <property type="evidence" value="ECO:0007669"/>
    <property type="project" value="InterPro"/>
</dbReference>
<dbReference type="GO" id="GO:0005886">
    <property type="term" value="C:plasma membrane"/>
    <property type="evidence" value="ECO:0007669"/>
    <property type="project" value="TreeGrafter"/>
</dbReference>
<dbReference type="InterPro" id="IPR008979">
    <property type="entry name" value="Galactose-bd-like_sf"/>
</dbReference>
<dbReference type="PANTHER" id="PTHR46513">
    <property type="entry name" value="VITELLOGENIN RECEPTOR-LIKE PROTEIN-RELATED-RELATED"/>
    <property type="match status" value="1"/>
</dbReference>
<feature type="domain" description="EGF-like" evidence="9">
    <location>
        <begin position="60"/>
        <end position="100"/>
    </location>
</feature>
<keyword evidence="2" id="KW-0732">Signal</keyword>
<feature type="repeat" description="LDL-receptor class B" evidence="7">
    <location>
        <begin position="431"/>
        <end position="475"/>
    </location>
</feature>
<organism evidence="10 11">
    <name type="scientific">Desmophyllum pertusum</name>
    <dbReference type="NCBI Taxonomy" id="174260"/>
    <lineage>
        <taxon>Eukaryota</taxon>
        <taxon>Metazoa</taxon>
        <taxon>Cnidaria</taxon>
        <taxon>Anthozoa</taxon>
        <taxon>Hexacorallia</taxon>
        <taxon>Scleractinia</taxon>
        <taxon>Caryophylliina</taxon>
        <taxon>Caryophylliidae</taxon>
        <taxon>Desmophyllum</taxon>
    </lineage>
</organism>
<dbReference type="SMART" id="SM00231">
    <property type="entry name" value="FA58C"/>
    <property type="match status" value="1"/>
</dbReference>
<feature type="repeat" description="LDL-receptor class B" evidence="7">
    <location>
        <begin position="344"/>
        <end position="387"/>
    </location>
</feature>
<dbReference type="SMART" id="SM00274">
    <property type="entry name" value="FOLN"/>
    <property type="match status" value="3"/>
</dbReference>
<dbReference type="InterPro" id="IPR000421">
    <property type="entry name" value="FA58C"/>
</dbReference>
<dbReference type="FunFam" id="2.120.10.30:FF:000241">
    <property type="entry name" value="Low-density lipoprotein receptor-related protein 6"/>
    <property type="match status" value="1"/>
</dbReference>
<name>A0A9X0A0B1_9CNID</name>
<dbReference type="InterPro" id="IPR000033">
    <property type="entry name" value="LDLR_classB_rpt"/>
</dbReference>
<feature type="repeat" description="LDL-receptor class B" evidence="7">
    <location>
        <begin position="388"/>
        <end position="430"/>
    </location>
</feature>
<evidence type="ECO:0000256" key="2">
    <source>
        <dbReference type="ARBA" id="ARBA00022729"/>
    </source>
</evidence>
<dbReference type="Pfam" id="PF07645">
    <property type="entry name" value="EGF_CA"/>
    <property type="match status" value="2"/>
</dbReference>
<comment type="caution">
    <text evidence="10">The sequence shown here is derived from an EMBL/GenBank/DDBJ whole genome shotgun (WGS) entry which is preliminary data.</text>
</comment>
<dbReference type="PROSITE" id="PS01187">
    <property type="entry name" value="EGF_CA"/>
    <property type="match status" value="2"/>
</dbReference>
<dbReference type="Gene3D" id="2.120.10.30">
    <property type="entry name" value="TolB, C-terminal domain"/>
    <property type="match status" value="1"/>
</dbReference>
<protein>
    <recommendedName>
        <fullName evidence="12">EGF-like repeat and discoidin I-like domain-containing protein 3</fullName>
    </recommendedName>
</protein>
<dbReference type="PROSITE" id="PS50026">
    <property type="entry name" value="EGF_3"/>
    <property type="match status" value="6"/>
</dbReference>
<dbReference type="InterPro" id="IPR003645">
    <property type="entry name" value="Fol_N"/>
</dbReference>
<dbReference type="InterPro" id="IPR050778">
    <property type="entry name" value="Cueball_EGF_LRP_Nidogen"/>
</dbReference>
<evidence type="ECO:0000256" key="5">
    <source>
        <dbReference type="ARBA" id="ARBA00023180"/>
    </source>
</evidence>
<dbReference type="AlphaFoldDB" id="A0A9X0A0B1"/>
<dbReference type="InterPro" id="IPR024731">
    <property type="entry name" value="NELL2-like_EGF"/>
</dbReference>
<dbReference type="Gene3D" id="2.10.25.10">
    <property type="entry name" value="Laminin"/>
    <property type="match status" value="8"/>
</dbReference>
<dbReference type="FunFam" id="2.60.120.260:FF:000002">
    <property type="entry name" value="Coagulation factor VIII"/>
    <property type="match status" value="1"/>
</dbReference>
<dbReference type="InterPro" id="IPR018097">
    <property type="entry name" value="EGF_Ca-bd_CS"/>
</dbReference>
<keyword evidence="5" id="KW-0325">Glycoprotein</keyword>
<dbReference type="GO" id="GO:0017147">
    <property type="term" value="F:Wnt-protein binding"/>
    <property type="evidence" value="ECO:0007669"/>
    <property type="project" value="TreeGrafter"/>
</dbReference>
<feature type="domain" description="EGF-like" evidence="9">
    <location>
        <begin position="270"/>
        <end position="296"/>
    </location>
</feature>
<dbReference type="PROSITE" id="PS01285">
    <property type="entry name" value="FA58C_1"/>
    <property type="match status" value="1"/>
</dbReference>
<dbReference type="GO" id="GO:0042813">
    <property type="term" value="F:Wnt receptor activity"/>
    <property type="evidence" value="ECO:0007669"/>
    <property type="project" value="TreeGrafter"/>
</dbReference>
<evidence type="ECO:0000256" key="7">
    <source>
        <dbReference type="PROSITE-ProRule" id="PRU00461"/>
    </source>
</evidence>
<dbReference type="SUPFAM" id="SSF57184">
    <property type="entry name" value="Growth factor receptor domain"/>
    <property type="match status" value="2"/>
</dbReference>
<evidence type="ECO:0000313" key="11">
    <source>
        <dbReference type="Proteomes" id="UP001163046"/>
    </source>
</evidence>
<dbReference type="PROSITE" id="PS51120">
    <property type="entry name" value="LDLRB"/>
    <property type="match status" value="3"/>
</dbReference>
<feature type="domain" description="F5/8 type C" evidence="8">
    <location>
        <begin position="613"/>
        <end position="765"/>
    </location>
</feature>
<dbReference type="InterPro" id="IPR000742">
    <property type="entry name" value="EGF"/>
</dbReference>
<dbReference type="Pfam" id="PF12947">
    <property type="entry name" value="EGF_3"/>
    <property type="match status" value="2"/>
</dbReference>
<dbReference type="InterPro" id="IPR011042">
    <property type="entry name" value="6-blade_b-propeller_TolB-like"/>
</dbReference>
<evidence type="ECO:0000259" key="8">
    <source>
        <dbReference type="PROSITE" id="PS50022"/>
    </source>
</evidence>
<feature type="disulfide bond" evidence="6">
    <location>
        <begin position="286"/>
        <end position="295"/>
    </location>
</feature>
<dbReference type="PROSITE" id="PS00022">
    <property type="entry name" value="EGF_1"/>
    <property type="match status" value="1"/>
</dbReference>
<feature type="domain" description="EGF-like" evidence="9">
    <location>
        <begin position="20"/>
        <end position="59"/>
    </location>
</feature>
<dbReference type="SMART" id="SM00179">
    <property type="entry name" value="EGF_CA"/>
    <property type="match status" value="4"/>
</dbReference>
<feature type="domain" description="EGF-like" evidence="9">
    <location>
        <begin position="143"/>
        <end position="183"/>
    </location>
</feature>
<dbReference type="InterPro" id="IPR000152">
    <property type="entry name" value="EGF-type_Asp/Asn_hydroxyl_site"/>
</dbReference>
<evidence type="ECO:0008006" key="12">
    <source>
        <dbReference type="Google" id="ProtNLM"/>
    </source>
</evidence>
<dbReference type="Gene3D" id="2.60.120.260">
    <property type="entry name" value="Galactose-binding domain-like"/>
    <property type="match status" value="1"/>
</dbReference>
<dbReference type="FunFam" id="2.10.25.10:FF:000038">
    <property type="entry name" value="Fibrillin 2"/>
    <property type="match status" value="3"/>
</dbReference>
<accession>A0A9X0A0B1</accession>
<dbReference type="PANTHER" id="PTHR46513:SF13">
    <property type="entry name" value="EGF-LIKE DOMAIN-CONTAINING PROTEIN"/>
    <property type="match status" value="1"/>
</dbReference>